<comment type="caution">
    <text evidence="1">The sequence shown here is derived from an EMBL/GenBank/DDBJ whole genome shotgun (WGS) entry which is preliminary data.</text>
</comment>
<name>A0ACB7S3F9_HYAAI</name>
<proteinExistence type="predicted"/>
<keyword evidence="2" id="KW-1185">Reference proteome</keyword>
<accession>A0ACB7S3F9</accession>
<dbReference type="Proteomes" id="UP000821845">
    <property type="component" value="Chromosome 6"/>
</dbReference>
<sequence length="113" mass="12650">MWANSDEVIGRKSFRHPTTGVTAVGMSRNLPLPFPMTAASQTELASDVRLIKNFQKSMDGKISVINTRLNELEARTRSVDELRQSACSIQSSLQVVDARLDSVDSRRDEIEDR</sequence>
<evidence type="ECO:0000313" key="1">
    <source>
        <dbReference type="EMBL" id="KAH6929303.1"/>
    </source>
</evidence>
<gene>
    <name evidence="1" type="ORF">HPB50_026212</name>
</gene>
<reference evidence="1" key="1">
    <citation type="submission" date="2020-05" db="EMBL/GenBank/DDBJ databases">
        <title>Large-scale comparative analyses of tick genomes elucidate their genetic diversity and vector capacities.</title>
        <authorList>
            <person name="Jia N."/>
            <person name="Wang J."/>
            <person name="Shi W."/>
            <person name="Du L."/>
            <person name="Sun Y."/>
            <person name="Zhan W."/>
            <person name="Jiang J."/>
            <person name="Wang Q."/>
            <person name="Zhang B."/>
            <person name="Ji P."/>
            <person name="Sakyi L.B."/>
            <person name="Cui X."/>
            <person name="Yuan T."/>
            <person name="Jiang B."/>
            <person name="Yang W."/>
            <person name="Lam T.T.-Y."/>
            <person name="Chang Q."/>
            <person name="Ding S."/>
            <person name="Wang X."/>
            <person name="Zhu J."/>
            <person name="Ruan X."/>
            <person name="Zhao L."/>
            <person name="Wei J."/>
            <person name="Que T."/>
            <person name="Du C."/>
            <person name="Cheng J."/>
            <person name="Dai P."/>
            <person name="Han X."/>
            <person name="Huang E."/>
            <person name="Gao Y."/>
            <person name="Liu J."/>
            <person name="Shao H."/>
            <person name="Ye R."/>
            <person name="Li L."/>
            <person name="Wei W."/>
            <person name="Wang X."/>
            <person name="Wang C."/>
            <person name="Yang T."/>
            <person name="Huo Q."/>
            <person name="Li W."/>
            <person name="Guo W."/>
            <person name="Chen H."/>
            <person name="Zhou L."/>
            <person name="Ni X."/>
            <person name="Tian J."/>
            <person name="Zhou Y."/>
            <person name="Sheng Y."/>
            <person name="Liu T."/>
            <person name="Pan Y."/>
            <person name="Xia L."/>
            <person name="Li J."/>
            <person name="Zhao F."/>
            <person name="Cao W."/>
        </authorList>
    </citation>
    <scope>NUCLEOTIDE SEQUENCE</scope>
    <source>
        <strain evidence="1">Hyas-2018</strain>
    </source>
</reference>
<organism evidence="1 2">
    <name type="scientific">Hyalomma asiaticum</name>
    <name type="common">Tick</name>
    <dbReference type="NCBI Taxonomy" id="266040"/>
    <lineage>
        <taxon>Eukaryota</taxon>
        <taxon>Metazoa</taxon>
        <taxon>Ecdysozoa</taxon>
        <taxon>Arthropoda</taxon>
        <taxon>Chelicerata</taxon>
        <taxon>Arachnida</taxon>
        <taxon>Acari</taxon>
        <taxon>Parasitiformes</taxon>
        <taxon>Ixodida</taxon>
        <taxon>Ixodoidea</taxon>
        <taxon>Ixodidae</taxon>
        <taxon>Hyalomminae</taxon>
        <taxon>Hyalomma</taxon>
    </lineage>
</organism>
<dbReference type="EMBL" id="CM023486">
    <property type="protein sequence ID" value="KAH6929303.1"/>
    <property type="molecule type" value="Genomic_DNA"/>
</dbReference>
<protein>
    <submittedName>
        <fullName evidence="1">Uncharacterized protein</fullName>
    </submittedName>
</protein>
<evidence type="ECO:0000313" key="2">
    <source>
        <dbReference type="Proteomes" id="UP000821845"/>
    </source>
</evidence>